<dbReference type="InterPro" id="IPR054545">
    <property type="entry name" value="ApeI-like"/>
</dbReference>
<name>A0A6M4MCP3_9ALTE</name>
<dbReference type="EMBL" id="CP052766">
    <property type="protein sequence ID" value="QJR80944.1"/>
    <property type="molecule type" value="Genomic_DNA"/>
</dbReference>
<feature type="domain" description="ApeI dehydratase-like" evidence="1">
    <location>
        <begin position="21"/>
        <end position="115"/>
    </location>
</feature>
<keyword evidence="3" id="KW-1185">Reference proteome</keyword>
<dbReference type="InterPro" id="IPR029069">
    <property type="entry name" value="HotDog_dom_sf"/>
</dbReference>
<dbReference type="Proteomes" id="UP000219285">
    <property type="component" value="Chromosome"/>
</dbReference>
<accession>A0A6M4MCP3</accession>
<evidence type="ECO:0000313" key="3">
    <source>
        <dbReference type="Proteomes" id="UP000219285"/>
    </source>
</evidence>
<reference evidence="2 3" key="2">
    <citation type="submission" date="2020-04" db="EMBL/GenBank/DDBJ databases">
        <title>Complete genome sequence of Alteromonas pelagimontana 5.12T.</title>
        <authorList>
            <person name="Sinha R.K."/>
            <person name="Krishnan K.P."/>
            <person name="Kurian J.P."/>
        </authorList>
    </citation>
    <scope>NUCLEOTIDE SEQUENCE [LARGE SCALE GENOMIC DNA]</scope>
    <source>
        <strain evidence="2 3">5.12</strain>
    </source>
</reference>
<dbReference type="PIRSF" id="PIRSF030962">
    <property type="entry name" value="Dehydrase_ECs4332_prd"/>
    <property type="match status" value="1"/>
</dbReference>
<dbReference type="KEGG" id="apel:CA267_009215"/>
<dbReference type="InterPro" id="IPR016962">
    <property type="entry name" value="Dehydrase_ECs4332_prd"/>
</dbReference>
<gene>
    <name evidence="2" type="ORF">CA267_009215</name>
</gene>
<dbReference type="SUPFAM" id="SSF54637">
    <property type="entry name" value="Thioesterase/thiol ester dehydrase-isomerase"/>
    <property type="match status" value="1"/>
</dbReference>
<sequence length="124" mass="13903">MENLKTLFKELERPAIIAVEASDTNAQITLHVPESLAWFEGHFPEQPVLPGVVQVDWAGKIGRALFVKNSASRQLTNIKFKTMVLPGTSMILELIYSAEKGILKFHFFNDSESFSMGSFKFIPS</sequence>
<organism evidence="2 3">
    <name type="scientific">Alteromonas pelagimontana</name>
    <dbReference type="NCBI Taxonomy" id="1858656"/>
    <lineage>
        <taxon>Bacteria</taxon>
        <taxon>Pseudomonadati</taxon>
        <taxon>Pseudomonadota</taxon>
        <taxon>Gammaproteobacteria</taxon>
        <taxon>Alteromonadales</taxon>
        <taxon>Alteromonadaceae</taxon>
        <taxon>Alteromonas/Salinimonas group</taxon>
        <taxon>Alteromonas</taxon>
    </lineage>
</organism>
<dbReference type="AlphaFoldDB" id="A0A6M4MCP3"/>
<evidence type="ECO:0000313" key="2">
    <source>
        <dbReference type="EMBL" id="QJR80944.1"/>
    </source>
</evidence>
<proteinExistence type="predicted"/>
<dbReference type="Gene3D" id="3.10.129.10">
    <property type="entry name" value="Hotdog Thioesterase"/>
    <property type="match status" value="1"/>
</dbReference>
<evidence type="ECO:0000259" key="1">
    <source>
        <dbReference type="Pfam" id="PF22818"/>
    </source>
</evidence>
<dbReference type="Pfam" id="PF22818">
    <property type="entry name" value="ApeI-like"/>
    <property type="match status" value="1"/>
</dbReference>
<dbReference type="RefSeq" id="WP_170669044.1">
    <property type="nucleotide sequence ID" value="NZ_CP052766.1"/>
</dbReference>
<protein>
    <recommendedName>
        <fullName evidence="1">ApeI dehydratase-like domain-containing protein</fullName>
    </recommendedName>
</protein>
<reference evidence="3" key="1">
    <citation type="submission" date="2014-12" db="EMBL/GenBank/DDBJ databases">
        <title>Complete genome sequence of a multi-drug resistant Klebsiella pneumoniae.</title>
        <authorList>
            <person name="Hua X."/>
            <person name="Chen Q."/>
            <person name="Li X."/>
            <person name="Feng Y."/>
            <person name="Ruan Z."/>
            <person name="Yu Y."/>
        </authorList>
    </citation>
    <scope>NUCLEOTIDE SEQUENCE [LARGE SCALE GENOMIC DNA]</scope>
    <source>
        <strain evidence="3">5.12</strain>
    </source>
</reference>